<evidence type="ECO:0000256" key="4">
    <source>
        <dbReference type="ARBA" id="ARBA00022679"/>
    </source>
</evidence>
<keyword evidence="6 10" id="KW-0573">Peptidoglycan synthesis</keyword>
<feature type="binding site" evidence="10">
    <location>
        <begin position="10"/>
        <end position="12"/>
    </location>
    <ligand>
        <name>UDP-N-acetyl-alpha-D-glucosamine</name>
        <dbReference type="ChEBI" id="CHEBI:57705"/>
    </ligand>
</feature>
<dbReference type="InterPro" id="IPR007235">
    <property type="entry name" value="Glyco_trans_28_C"/>
</dbReference>
<comment type="similarity">
    <text evidence="10">Belongs to the glycosyltransferase 28 family. MurG subfamily.</text>
</comment>
<accession>A0A097ASE3</accession>
<dbReference type="CDD" id="cd03785">
    <property type="entry name" value="GT28_MurG"/>
    <property type="match status" value="1"/>
</dbReference>
<evidence type="ECO:0000256" key="7">
    <source>
        <dbReference type="ARBA" id="ARBA00023136"/>
    </source>
</evidence>
<dbReference type="EMBL" id="CP009170">
    <property type="protein sequence ID" value="AIS52707.1"/>
    <property type="molecule type" value="Genomic_DNA"/>
</dbReference>
<evidence type="ECO:0000256" key="1">
    <source>
        <dbReference type="ARBA" id="ARBA00022475"/>
    </source>
</evidence>
<sequence>MKYLFAGGGTGGHIYPAIAIAKEILKNEKDAQILFVGTKKGLENELVPREGFELKTITAQGFKRKLSLDTLKTVHKAIIGLKEANKILKEFKPDVVIGTGGYVCGPVLMMAALRGITTLIHEQNAFPGLTNKILSRFVKVVAVSFEESVKYFKNKEKVVVTGNPIRKELFETDRLEGMKRLGFSPDKPLVVSVGGSRGAEKINFIMVKLIKMKNKNLQVLMITGTNQYEKVLEKIKNDNLNLEESVKIIPYCHNMEDVYAAADIMVCRAGAITLAEITAKGVASILVPSPYVANNHQEYNARVLERAGAAYVILEKDLTAQGLYDKINYLLNNSSVLLGMKENAKKISKIDAAEKIYKLIKSIT</sequence>
<dbReference type="PANTHER" id="PTHR21015">
    <property type="entry name" value="UDP-N-ACETYLGLUCOSAMINE--N-ACETYLMURAMYL-(PENTAPEPTIDE) PYROPHOSPHORYL-UNDECAPRENOL N-ACETYLGLUCOSAMINE TRANSFERASE 1"/>
    <property type="match status" value="1"/>
</dbReference>
<dbReference type="InterPro" id="IPR004276">
    <property type="entry name" value="GlycoTrans_28_N"/>
</dbReference>
<dbReference type="GO" id="GO:0051991">
    <property type="term" value="F:UDP-N-acetyl-D-glucosamine:N-acetylmuramoyl-L-alanyl-D-glutamyl-meso-2,6-diaminopimelyl-D-alanyl-D-alanine-diphosphoundecaprenol 4-beta-N-acetylglucosaminlytransferase activity"/>
    <property type="evidence" value="ECO:0007669"/>
    <property type="project" value="RHEA"/>
</dbReference>
<keyword evidence="1 10" id="KW-1003">Cell membrane</keyword>
<dbReference type="AlphaFoldDB" id="A0A097ASE3"/>
<keyword evidence="2 10" id="KW-0132">Cell division</keyword>
<dbReference type="Pfam" id="PF04101">
    <property type="entry name" value="Glyco_tran_28_C"/>
    <property type="match status" value="1"/>
</dbReference>
<keyword evidence="5 10" id="KW-0133">Cell shape</keyword>
<organism evidence="13 14">
    <name type="scientific">Thermoanaerobacter kivui</name>
    <name type="common">Acetogenium kivui</name>
    <dbReference type="NCBI Taxonomy" id="2325"/>
    <lineage>
        <taxon>Bacteria</taxon>
        <taxon>Bacillati</taxon>
        <taxon>Bacillota</taxon>
        <taxon>Clostridia</taxon>
        <taxon>Thermoanaerobacterales</taxon>
        <taxon>Thermoanaerobacteraceae</taxon>
        <taxon>Thermoanaerobacter</taxon>
    </lineage>
</organism>
<dbReference type="OrthoDB" id="9808936at2"/>
<feature type="domain" description="Glycosyl transferase family 28 C-terminal" evidence="12">
    <location>
        <begin position="192"/>
        <end position="354"/>
    </location>
</feature>
<gene>
    <name evidence="10 13" type="primary">murG</name>
    <name evidence="13" type="ORF">TKV_c15420</name>
</gene>
<comment type="pathway">
    <text evidence="10">Cell wall biogenesis; peptidoglycan biosynthesis.</text>
</comment>
<dbReference type="RefSeq" id="WP_049685419.1">
    <property type="nucleotide sequence ID" value="NZ_CP009170.1"/>
</dbReference>
<dbReference type="InterPro" id="IPR006009">
    <property type="entry name" value="GlcNAc_MurG"/>
</dbReference>
<keyword evidence="14" id="KW-1185">Reference proteome</keyword>
<evidence type="ECO:0000256" key="3">
    <source>
        <dbReference type="ARBA" id="ARBA00022676"/>
    </source>
</evidence>
<dbReference type="NCBIfam" id="TIGR01133">
    <property type="entry name" value="murG"/>
    <property type="match status" value="1"/>
</dbReference>
<evidence type="ECO:0000313" key="13">
    <source>
        <dbReference type="EMBL" id="AIS52707.1"/>
    </source>
</evidence>
<dbReference type="GO" id="GO:0009252">
    <property type="term" value="P:peptidoglycan biosynthetic process"/>
    <property type="evidence" value="ECO:0007669"/>
    <property type="project" value="UniProtKB-UniRule"/>
</dbReference>
<keyword evidence="7 10" id="KW-0472">Membrane</keyword>
<feature type="binding site" evidence="10">
    <location>
        <position position="297"/>
    </location>
    <ligand>
        <name>UDP-N-acetyl-alpha-D-glucosamine</name>
        <dbReference type="ChEBI" id="CHEBI:57705"/>
    </ligand>
</feature>
<comment type="function">
    <text evidence="10">Cell wall formation. Catalyzes the transfer of a GlcNAc subunit on undecaprenyl-pyrophosphoryl-MurNAc-pentapeptide (lipid intermediate I) to form undecaprenyl-pyrophosphoryl-MurNAc-(pentapeptide)GlcNAc (lipid intermediate II).</text>
</comment>
<evidence type="ECO:0000259" key="12">
    <source>
        <dbReference type="Pfam" id="PF04101"/>
    </source>
</evidence>
<evidence type="ECO:0000256" key="2">
    <source>
        <dbReference type="ARBA" id="ARBA00022618"/>
    </source>
</evidence>
<dbReference type="Proteomes" id="UP000029669">
    <property type="component" value="Chromosome"/>
</dbReference>
<protein>
    <recommendedName>
        <fullName evidence="10">UDP-N-acetylglucosamine--N-acetylmuramyl-(pentapeptide) pyrophosphoryl-undecaprenol N-acetylglucosamine transferase</fullName>
        <ecNumber evidence="10">2.4.1.227</ecNumber>
    </recommendedName>
    <alternativeName>
        <fullName evidence="10">Undecaprenyl-PP-MurNAc-pentapeptide-UDPGlcNAc GlcNAc transferase</fullName>
    </alternativeName>
</protein>
<feature type="binding site" evidence="10">
    <location>
        <position position="196"/>
    </location>
    <ligand>
        <name>UDP-N-acetyl-alpha-D-glucosamine</name>
        <dbReference type="ChEBI" id="CHEBI:57705"/>
    </ligand>
</feature>
<feature type="binding site" evidence="10">
    <location>
        <position position="124"/>
    </location>
    <ligand>
        <name>UDP-N-acetyl-alpha-D-glucosamine</name>
        <dbReference type="ChEBI" id="CHEBI:57705"/>
    </ligand>
</feature>
<proteinExistence type="inferred from homology"/>
<dbReference type="KEGG" id="tki:TKV_c15420"/>
<comment type="subcellular location">
    <subcellularLocation>
        <location evidence="10">Cell membrane</location>
        <topology evidence="10">Peripheral membrane protein</topology>
        <orientation evidence="10">Cytoplasmic side</orientation>
    </subcellularLocation>
</comment>
<reference evidence="14" key="1">
    <citation type="journal article" date="2015" name="Genome Announc.">
        <title>Whole-Genome Sequences of 80 Environmental and Clinical Isolates of Burkholderia pseudomallei.</title>
        <authorList>
            <person name="Johnson S.L."/>
            <person name="Baker A.L."/>
            <person name="Chain P.S."/>
            <person name="Currie B.J."/>
            <person name="Daligault H.E."/>
            <person name="Davenport K.W."/>
            <person name="Davis C.B."/>
            <person name="Inglis T.J."/>
            <person name="Kaestli M."/>
            <person name="Koren S."/>
            <person name="Mayo M."/>
            <person name="Merritt A.J."/>
            <person name="Price E.P."/>
            <person name="Sarovich D.S."/>
            <person name="Warner J."/>
            <person name="Rosovitz M.J."/>
        </authorList>
    </citation>
    <scope>NUCLEOTIDE SEQUENCE [LARGE SCALE GENOMIC DNA]</scope>
    <source>
        <strain evidence="14">DSM 2030</strain>
    </source>
</reference>
<dbReference type="EC" id="2.4.1.227" evidence="10"/>
<comment type="caution">
    <text evidence="10">Lacks conserved residue(s) required for the propagation of feature annotation.</text>
</comment>
<evidence type="ECO:0000259" key="11">
    <source>
        <dbReference type="Pfam" id="PF03033"/>
    </source>
</evidence>
<dbReference type="HAMAP" id="MF_00033">
    <property type="entry name" value="MurG"/>
    <property type="match status" value="1"/>
</dbReference>
<dbReference type="PANTHER" id="PTHR21015:SF22">
    <property type="entry name" value="GLYCOSYLTRANSFERASE"/>
    <property type="match status" value="1"/>
</dbReference>
<dbReference type="GO" id="GO:0008360">
    <property type="term" value="P:regulation of cell shape"/>
    <property type="evidence" value="ECO:0007669"/>
    <property type="project" value="UniProtKB-KW"/>
</dbReference>
<evidence type="ECO:0000256" key="9">
    <source>
        <dbReference type="ARBA" id="ARBA00023316"/>
    </source>
</evidence>
<evidence type="ECO:0000256" key="5">
    <source>
        <dbReference type="ARBA" id="ARBA00022960"/>
    </source>
</evidence>
<evidence type="ECO:0000256" key="10">
    <source>
        <dbReference type="HAMAP-Rule" id="MF_00033"/>
    </source>
</evidence>
<dbReference type="GO" id="GO:0051301">
    <property type="term" value="P:cell division"/>
    <property type="evidence" value="ECO:0007669"/>
    <property type="project" value="UniProtKB-KW"/>
</dbReference>
<keyword evidence="9 10" id="KW-0961">Cell wall biogenesis/degradation</keyword>
<dbReference type="GO" id="GO:0050511">
    <property type="term" value="F:undecaprenyldiphospho-muramoylpentapeptide beta-N-acetylglucosaminyltransferase activity"/>
    <property type="evidence" value="ECO:0007669"/>
    <property type="project" value="UniProtKB-UniRule"/>
</dbReference>
<keyword evidence="4 10" id="KW-0808">Transferase</keyword>
<dbReference type="UniPathway" id="UPA00219"/>
<evidence type="ECO:0000256" key="6">
    <source>
        <dbReference type="ARBA" id="ARBA00022984"/>
    </source>
</evidence>
<dbReference type="GO" id="GO:0071555">
    <property type="term" value="P:cell wall organization"/>
    <property type="evidence" value="ECO:0007669"/>
    <property type="project" value="UniProtKB-KW"/>
</dbReference>
<name>A0A097ASE3_THEKI</name>
<keyword evidence="3 10" id="KW-0328">Glycosyltransferase</keyword>
<dbReference type="STRING" id="2325.TKV_c15420"/>
<dbReference type="eggNOG" id="COG0707">
    <property type="taxonomic scope" value="Bacteria"/>
</dbReference>
<dbReference type="Pfam" id="PF03033">
    <property type="entry name" value="Glyco_transf_28"/>
    <property type="match status" value="1"/>
</dbReference>
<feature type="domain" description="Glycosyltransferase family 28 N-terminal" evidence="11">
    <location>
        <begin position="4"/>
        <end position="142"/>
    </location>
</feature>
<dbReference type="GO" id="GO:0005975">
    <property type="term" value="P:carbohydrate metabolic process"/>
    <property type="evidence" value="ECO:0007669"/>
    <property type="project" value="InterPro"/>
</dbReference>
<dbReference type="HOGENOM" id="CLU_037404_0_1_9"/>
<evidence type="ECO:0000313" key="14">
    <source>
        <dbReference type="Proteomes" id="UP000029669"/>
    </source>
</evidence>
<comment type="catalytic activity">
    <reaction evidence="10">
        <text>di-trans,octa-cis-undecaprenyl diphospho-N-acetyl-alpha-D-muramoyl-L-alanyl-D-glutamyl-meso-2,6-diaminopimeloyl-D-alanyl-D-alanine + UDP-N-acetyl-alpha-D-glucosamine = di-trans,octa-cis-undecaprenyl diphospho-[N-acetyl-alpha-D-glucosaminyl-(1-&gt;4)]-N-acetyl-alpha-D-muramoyl-L-alanyl-D-glutamyl-meso-2,6-diaminopimeloyl-D-alanyl-D-alanine + UDP + H(+)</text>
        <dbReference type="Rhea" id="RHEA:31227"/>
        <dbReference type="ChEBI" id="CHEBI:15378"/>
        <dbReference type="ChEBI" id="CHEBI:57705"/>
        <dbReference type="ChEBI" id="CHEBI:58223"/>
        <dbReference type="ChEBI" id="CHEBI:61387"/>
        <dbReference type="ChEBI" id="CHEBI:61388"/>
        <dbReference type="EC" id="2.4.1.227"/>
    </reaction>
</comment>
<dbReference type="Gene3D" id="3.40.50.2000">
    <property type="entry name" value="Glycogen Phosphorylase B"/>
    <property type="match status" value="2"/>
</dbReference>
<feature type="binding site" evidence="10">
    <location>
        <position position="166"/>
    </location>
    <ligand>
        <name>UDP-N-acetyl-alpha-D-glucosamine</name>
        <dbReference type="ChEBI" id="CHEBI:57705"/>
    </ligand>
</feature>
<dbReference type="GO" id="GO:0005886">
    <property type="term" value="C:plasma membrane"/>
    <property type="evidence" value="ECO:0007669"/>
    <property type="project" value="UniProtKB-SubCell"/>
</dbReference>
<dbReference type="SUPFAM" id="SSF53756">
    <property type="entry name" value="UDP-Glycosyltransferase/glycogen phosphorylase"/>
    <property type="match status" value="1"/>
</dbReference>
<evidence type="ECO:0000256" key="8">
    <source>
        <dbReference type="ARBA" id="ARBA00023306"/>
    </source>
</evidence>
<keyword evidence="8 10" id="KW-0131">Cell cycle</keyword>